<organism evidence="10 11">
    <name type="scientific">Convivina intestini</name>
    <dbReference type="NCBI Taxonomy" id="1505726"/>
    <lineage>
        <taxon>Bacteria</taxon>
        <taxon>Bacillati</taxon>
        <taxon>Bacillota</taxon>
        <taxon>Bacilli</taxon>
        <taxon>Lactobacillales</taxon>
        <taxon>Lactobacillaceae</taxon>
        <taxon>Convivina</taxon>
    </lineage>
</organism>
<dbReference type="NCBIfam" id="NF009489">
    <property type="entry name" value="PRK12851.1"/>
    <property type="match status" value="1"/>
</dbReference>
<dbReference type="SUPFAM" id="SSF52029">
    <property type="entry name" value="GroEL apical domain-like"/>
    <property type="match status" value="1"/>
</dbReference>
<dbReference type="InterPro" id="IPR002423">
    <property type="entry name" value="Cpn60/GroEL/TCP-1"/>
</dbReference>
<dbReference type="SUPFAM" id="SSF48592">
    <property type="entry name" value="GroEL equatorial domain-like"/>
    <property type="match status" value="1"/>
</dbReference>
<evidence type="ECO:0000256" key="9">
    <source>
        <dbReference type="SAM" id="Coils"/>
    </source>
</evidence>
<proteinExistence type="inferred from homology"/>
<evidence type="ECO:0000256" key="7">
    <source>
        <dbReference type="RuleBase" id="RU000418"/>
    </source>
</evidence>
<dbReference type="RefSeq" id="WP_089938515.1">
    <property type="nucleotide sequence ID" value="NZ_CAKOEX010000003.1"/>
</dbReference>
<dbReference type="GO" id="GO:0140662">
    <property type="term" value="F:ATP-dependent protein folding chaperone"/>
    <property type="evidence" value="ECO:0007669"/>
    <property type="project" value="InterPro"/>
</dbReference>
<comment type="caution">
    <text evidence="6">Lacks conserved residue(s) required for the propagation of feature annotation.</text>
</comment>
<keyword evidence="4 6" id="KW-0143">Chaperone</keyword>
<dbReference type="EMBL" id="QEKT01000003">
    <property type="protein sequence ID" value="PVY85042.1"/>
    <property type="molecule type" value="Genomic_DNA"/>
</dbReference>
<dbReference type="OrthoDB" id="9766614at2"/>
<dbReference type="CDD" id="cd03344">
    <property type="entry name" value="GroEL"/>
    <property type="match status" value="1"/>
</dbReference>
<dbReference type="Proteomes" id="UP000245433">
    <property type="component" value="Unassembled WGS sequence"/>
</dbReference>
<evidence type="ECO:0000256" key="5">
    <source>
        <dbReference type="ARBA" id="ARBA00023235"/>
    </source>
</evidence>
<feature type="binding site" evidence="6">
    <location>
        <begin position="29"/>
        <end position="32"/>
    </location>
    <ligand>
        <name>ATP</name>
        <dbReference type="ChEBI" id="CHEBI:30616"/>
    </ligand>
</feature>
<dbReference type="PANTHER" id="PTHR45633">
    <property type="entry name" value="60 KDA HEAT SHOCK PROTEIN, MITOCHONDRIAL"/>
    <property type="match status" value="1"/>
</dbReference>
<dbReference type="InterPro" id="IPR027409">
    <property type="entry name" value="GroEL-like_apical_dom_sf"/>
</dbReference>
<dbReference type="GO" id="GO:0042026">
    <property type="term" value="P:protein refolding"/>
    <property type="evidence" value="ECO:0007669"/>
    <property type="project" value="UniProtKB-UniRule"/>
</dbReference>
<feature type="binding site" evidence="6">
    <location>
        <position position="413"/>
    </location>
    <ligand>
        <name>ATP</name>
        <dbReference type="ChEBI" id="CHEBI:30616"/>
    </ligand>
</feature>
<keyword evidence="5 6" id="KW-0413">Isomerase</keyword>
<dbReference type="Gene3D" id="1.10.560.10">
    <property type="entry name" value="GroEL-like equatorial domain"/>
    <property type="match status" value="1"/>
</dbReference>
<comment type="caution">
    <text evidence="10">The sequence shown here is derived from an EMBL/GenBank/DDBJ whole genome shotgun (WGS) entry which is preliminary data.</text>
</comment>
<dbReference type="AlphaFoldDB" id="A0A2U1DBW8"/>
<evidence type="ECO:0000256" key="3">
    <source>
        <dbReference type="ARBA" id="ARBA00022840"/>
    </source>
</evidence>
<evidence type="ECO:0000313" key="10">
    <source>
        <dbReference type="EMBL" id="PVY85042.1"/>
    </source>
</evidence>
<dbReference type="Gene3D" id="3.50.7.10">
    <property type="entry name" value="GroEL"/>
    <property type="match status" value="1"/>
</dbReference>
<dbReference type="InterPro" id="IPR027410">
    <property type="entry name" value="TCP-1-like_intermed_sf"/>
</dbReference>
<dbReference type="PROSITE" id="PS00296">
    <property type="entry name" value="CHAPERONINS_CPN60"/>
    <property type="match status" value="1"/>
</dbReference>
<feature type="binding site" evidence="6">
    <location>
        <begin position="86"/>
        <end position="90"/>
    </location>
    <ligand>
        <name>ATP</name>
        <dbReference type="ChEBI" id="CHEBI:30616"/>
    </ligand>
</feature>
<comment type="similarity">
    <text evidence="1 6 7">Belongs to the chaperonin (HSP60) family.</text>
</comment>
<dbReference type="GO" id="GO:0016853">
    <property type="term" value="F:isomerase activity"/>
    <property type="evidence" value="ECO:0007669"/>
    <property type="project" value="UniProtKB-KW"/>
</dbReference>
<dbReference type="NCBIfam" id="NF009487">
    <property type="entry name" value="PRK12849.1"/>
    <property type="match status" value="1"/>
</dbReference>
<dbReference type="InterPro" id="IPR027413">
    <property type="entry name" value="GROEL-like_equatorial_sf"/>
</dbReference>
<keyword evidence="11" id="KW-1185">Reference proteome</keyword>
<name>A0A2U1DBW8_9LACO</name>
<feature type="binding site" evidence="6">
    <location>
        <position position="492"/>
    </location>
    <ligand>
        <name>ATP</name>
        <dbReference type="ChEBI" id="CHEBI:30616"/>
    </ligand>
</feature>
<feature type="binding site" evidence="6">
    <location>
        <begin position="476"/>
        <end position="478"/>
    </location>
    <ligand>
        <name>ATP</name>
        <dbReference type="ChEBI" id="CHEBI:30616"/>
    </ligand>
</feature>
<comment type="function">
    <text evidence="6 8">Together with its co-chaperonin GroES, plays an essential role in assisting protein folding. The GroEL-GroES system forms a nano-cage that allows encapsulation of the non-native substrate proteins and provides a physical environment optimized to promote and accelerate protein folding.</text>
</comment>
<reference evidence="10 11" key="1">
    <citation type="submission" date="2018-04" db="EMBL/GenBank/DDBJ databases">
        <title>Genomic Encyclopedia of Type Strains, Phase IV (KMG-IV): sequencing the most valuable type-strain genomes for metagenomic binning, comparative biology and taxonomic classification.</title>
        <authorList>
            <person name="Goeker M."/>
        </authorList>
    </citation>
    <scope>NUCLEOTIDE SEQUENCE [LARGE SCALE GENOMIC DNA]</scope>
    <source>
        <strain evidence="10 11">DSM 28795</strain>
    </source>
</reference>
<accession>A0A2U1DBW8</accession>
<dbReference type="FunFam" id="3.50.7.10:FF:000001">
    <property type="entry name" value="60 kDa chaperonin"/>
    <property type="match status" value="1"/>
</dbReference>
<dbReference type="InterPro" id="IPR001844">
    <property type="entry name" value="Cpn60/GroEL"/>
</dbReference>
<evidence type="ECO:0000256" key="1">
    <source>
        <dbReference type="ARBA" id="ARBA00006607"/>
    </source>
</evidence>
<dbReference type="Pfam" id="PF00118">
    <property type="entry name" value="Cpn60_TCP1"/>
    <property type="match status" value="1"/>
</dbReference>
<dbReference type="InterPro" id="IPR018370">
    <property type="entry name" value="Chaperonin_Cpn60_CS"/>
</dbReference>
<gene>
    <name evidence="6" type="primary">groEL</name>
    <name evidence="6" type="synonym">groL</name>
    <name evidence="10" type="ORF">C7384_10361</name>
</gene>
<protein>
    <recommendedName>
        <fullName evidence="6">Chaperonin GroEL</fullName>
        <ecNumber evidence="6">5.6.1.7</ecNumber>
    </recommendedName>
    <alternativeName>
        <fullName evidence="6">60 kDa chaperonin</fullName>
    </alternativeName>
    <alternativeName>
        <fullName evidence="6">Chaperonin-60</fullName>
        <shortName evidence="6">Cpn60</shortName>
    </alternativeName>
</protein>
<dbReference type="GO" id="GO:0051082">
    <property type="term" value="F:unfolded protein binding"/>
    <property type="evidence" value="ECO:0007669"/>
    <property type="project" value="UniProtKB-UniRule"/>
</dbReference>
<evidence type="ECO:0000256" key="8">
    <source>
        <dbReference type="RuleBase" id="RU000419"/>
    </source>
</evidence>
<dbReference type="PRINTS" id="PR00298">
    <property type="entry name" value="CHAPERONIN60"/>
</dbReference>
<evidence type="ECO:0000256" key="2">
    <source>
        <dbReference type="ARBA" id="ARBA00022741"/>
    </source>
</evidence>
<dbReference type="SUPFAM" id="SSF54849">
    <property type="entry name" value="GroEL-intermediate domain like"/>
    <property type="match status" value="1"/>
</dbReference>
<feature type="coiled-coil region" evidence="9">
    <location>
        <begin position="337"/>
        <end position="364"/>
    </location>
</feature>
<dbReference type="EC" id="5.6.1.7" evidence="6"/>
<dbReference type="NCBIfam" id="NF000592">
    <property type="entry name" value="PRK00013.1"/>
    <property type="match status" value="1"/>
</dbReference>
<dbReference type="Gene3D" id="3.30.260.10">
    <property type="entry name" value="TCP-1-like chaperonin intermediate domain"/>
    <property type="match status" value="1"/>
</dbReference>
<dbReference type="NCBIfam" id="NF009488">
    <property type="entry name" value="PRK12850.1"/>
    <property type="match status" value="1"/>
</dbReference>
<dbReference type="GO" id="GO:0005524">
    <property type="term" value="F:ATP binding"/>
    <property type="evidence" value="ECO:0007669"/>
    <property type="project" value="UniProtKB-UniRule"/>
</dbReference>
<evidence type="ECO:0000256" key="4">
    <source>
        <dbReference type="ARBA" id="ARBA00023186"/>
    </source>
</evidence>
<dbReference type="GO" id="GO:0005737">
    <property type="term" value="C:cytoplasm"/>
    <property type="evidence" value="ECO:0007669"/>
    <property type="project" value="UniProtKB-SubCell"/>
</dbReference>
<comment type="subunit">
    <text evidence="6 8">Forms a cylinder of 14 subunits composed of two heptameric rings stacked back-to-back. Interacts with the co-chaperonin GroES.</text>
</comment>
<keyword evidence="6" id="KW-0963">Cytoplasm</keyword>
<sequence length="539" mass="56550">MAKDIKFSEDARAKMKVGVDKLANTVKTTIGPKGRNVVLEQSFGSPTITNDGVTIAKAVELEDHFEDMGAKLVAEVASKTNDIAGDGTTTATVLAQAIVGEGLKNVTAGANPVGIRAGIEKATAAAVAKLHEMSHTVSTKDEIAQIASISAASEEVGALIAEAMEKVGNDGVITIEESKGIETTLNVVEGMQFDRGYMSQYMVTDNDKMEANLDNPYVLITDKKIGNIQDILPVLQQVVEQGRSMLIIADDIIGEALPTLVLNKMRGTFNVVAVKAPGFGDRRKAQLEDIAILTGGAVITDDLGLSLKDVTLEQLGQANKINVTKDSTTIVEGAGNKADVATRVETLKQQIAETTSEFDREKLQERLAKLAGGVAVINVGAATETELKERKYRIEDALNATRAAVEEGFVAGGGTALVNAIDAASAVKAQGDVLTGVKTVVKALEAPVRQIAENAGLEGSVIVNKLKEQKEGFGYNAATDEWVDMIAAGIVDPTKVTRSALQNAASVSALLLTTEAVVAEQPKEDAPAAMPQGGMPGMM</sequence>
<keyword evidence="9" id="KW-0175">Coiled coil</keyword>
<comment type="subcellular location">
    <subcellularLocation>
        <location evidence="6">Cytoplasm</location>
    </subcellularLocation>
</comment>
<evidence type="ECO:0000256" key="6">
    <source>
        <dbReference type="HAMAP-Rule" id="MF_00600"/>
    </source>
</evidence>
<dbReference type="NCBIfam" id="TIGR02348">
    <property type="entry name" value="GroEL"/>
    <property type="match status" value="1"/>
</dbReference>
<evidence type="ECO:0000313" key="11">
    <source>
        <dbReference type="Proteomes" id="UP000245433"/>
    </source>
</evidence>
<keyword evidence="2 6" id="KW-0547">Nucleotide-binding</keyword>
<keyword evidence="3 6" id="KW-0067">ATP-binding</keyword>
<dbReference type="HAMAP" id="MF_00600">
    <property type="entry name" value="CH60"/>
    <property type="match status" value="1"/>
</dbReference>